<dbReference type="AlphaFoldDB" id="A0A3N4RAT1"/>
<sequence length="230" mass="23632">MSLPAALRADTADAADAAVPWVDDPFGRAVRAGRGPLWLRRADGSRLPLEVERWCAPAAGADLGLLARCRGLSAPVLDLGCGPGRLVAELLATGVPALGVDVCAASVDRTTGLGGLALHRSVFDRLPAEGRWGAVLLADGNLGIGGDPAALLARSAGLLAPGGLLLVETAPEEVDEVADVRVEGLDGAGPPFPWARCGPAAALRHARTAGLAHREQWHSHGRSFLALTRP</sequence>
<comment type="caution">
    <text evidence="1">The sequence shown here is derived from an EMBL/GenBank/DDBJ whole genome shotgun (WGS) entry which is preliminary data.</text>
</comment>
<gene>
    <name evidence="1" type="ORF">EDD38_7019</name>
</gene>
<proteinExistence type="predicted"/>
<dbReference type="Proteomes" id="UP000266906">
    <property type="component" value="Unassembled WGS sequence"/>
</dbReference>
<dbReference type="RefSeq" id="WP_123821244.1">
    <property type="nucleotide sequence ID" value="NZ_RKQG01000003.1"/>
</dbReference>
<dbReference type="GO" id="GO:0032259">
    <property type="term" value="P:methylation"/>
    <property type="evidence" value="ECO:0007669"/>
    <property type="project" value="UniProtKB-KW"/>
</dbReference>
<dbReference type="Gene3D" id="3.40.50.150">
    <property type="entry name" value="Vaccinia Virus protein VP39"/>
    <property type="match status" value="1"/>
</dbReference>
<dbReference type="SUPFAM" id="SSF53335">
    <property type="entry name" value="S-adenosyl-L-methionine-dependent methyltransferases"/>
    <property type="match status" value="1"/>
</dbReference>
<reference evidence="1 2" key="1">
    <citation type="submission" date="2018-11" db="EMBL/GenBank/DDBJ databases">
        <title>Sequencing the genomes of 1000 actinobacteria strains.</title>
        <authorList>
            <person name="Klenk H.-P."/>
        </authorList>
    </citation>
    <scope>NUCLEOTIDE SEQUENCE [LARGE SCALE GENOMIC DNA]</scope>
    <source>
        <strain evidence="1 2">DSM 44781</strain>
    </source>
</reference>
<dbReference type="EMBL" id="RKQG01000003">
    <property type="protein sequence ID" value="RPE27731.1"/>
    <property type="molecule type" value="Genomic_DNA"/>
</dbReference>
<dbReference type="GO" id="GO:0008168">
    <property type="term" value="F:methyltransferase activity"/>
    <property type="evidence" value="ECO:0007669"/>
    <property type="project" value="UniProtKB-KW"/>
</dbReference>
<accession>A0A3N4RAT1</accession>
<evidence type="ECO:0000313" key="1">
    <source>
        <dbReference type="EMBL" id="RPE27731.1"/>
    </source>
</evidence>
<dbReference type="InterPro" id="IPR029063">
    <property type="entry name" value="SAM-dependent_MTases_sf"/>
</dbReference>
<evidence type="ECO:0000313" key="2">
    <source>
        <dbReference type="Proteomes" id="UP000266906"/>
    </source>
</evidence>
<keyword evidence="2" id="KW-1185">Reference proteome</keyword>
<name>A0A3N4RAT1_9ACTN</name>
<keyword evidence="1" id="KW-0808">Transferase</keyword>
<keyword evidence="1" id="KW-0489">Methyltransferase</keyword>
<organism evidence="1 2">
    <name type="scientific">Kitasatospora cineracea</name>
    <dbReference type="NCBI Taxonomy" id="88074"/>
    <lineage>
        <taxon>Bacteria</taxon>
        <taxon>Bacillati</taxon>
        <taxon>Actinomycetota</taxon>
        <taxon>Actinomycetes</taxon>
        <taxon>Kitasatosporales</taxon>
        <taxon>Streptomycetaceae</taxon>
        <taxon>Kitasatospora</taxon>
    </lineage>
</organism>
<protein>
    <submittedName>
        <fullName evidence="1">Methyltransferase family protein</fullName>
    </submittedName>
</protein>
<dbReference type="Pfam" id="PF13489">
    <property type="entry name" value="Methyltransf_23"/>
    <property type="match status" value="1"/>
</dbReference>